<keyword evidence="5" id="KW-1185">Reference proteome</keyword>
<dbReference type="FunFam" id="3.40.30.10:FF:000245">
    <property type="entry name" value="Thioredoxin"/>
    <property type="match status" value="1"/>
</dbReference>
<gene>
    <name evidence="4" type="ORF">HDU87_002125</name>
</gene>
<dbReference type="Gene3D" id="3.40.30.10">
    <property type="entry name" value="Glutaredoxin"/>
    <property type="match status" value="1"/>
</dbReference>
<evidence type="ECO:0000256" key="2">
    <source>
        <dbReference type="SAM" id="MobiDB-lite"/>
    </source>
</evidence>
<dbReference type="PRINTS" id="PR00421">
    <property type="entry name" value="THIOREDOXIN"/>
</dbReference>
<sequence>MPSIHVTSESQFDKAKNGSALCVVDFTATWCGPCKAVAPRFEKLSDQYPNVVFLKVDVDEMQSIARQHGVSAMPTFHLYRAGKRLDEVVGADIVKVERLVKQHSAGGSGSGFPATGGRVLGTGKTAPPPSQEASAPQANYLLWGSIAAVIAFLWWNKES</sequence>
<keyword evidence="1" id="KW-1015">Disulfide bond</keyword>
<comment type="caution">
    <text evidence="4">The sequence shown here is derived from an EMBL/GenBank/DDBJ whole genome shotgun (WGS) entry which is preliminary data.</text>
</comment>
<dbReference type="InterPro" id="IPR013766">
    <property type="entry name" value="Thioredoxin_domain"/>
</dbReference>
<organism evidence="4 5">
    <name type="scientific">Geranomyces variabilis</name>
    <dbReference type="NCBI Taxonomy" id="109894"/>
    <lineage>
        <taxon>Eukaryota</taxon>
        <taxon>Fungi</taxon>
        <taxon>Fungi incertae sedis</taxon>
        <taxon>Chytridiomycota</taxon>
        <taxon>Chytridiomycota incertae sedis</taxon>
        <taxon>Chytridiomycetes</taxon>
        <taxon>Spizellomycetales</taxon>
        <taxon>Powellomycetaceae</taxon>
        <taxon>Geranomyces</taxon>
    </lineage>
</organism>
<dbReference type="PROSITE" id="PS00194">
    <property type="entry name" value="THIOREDOXIN_1"/>
    <property type="match status" value="1"/>
</dbReference>
<evidence type="ECO:0000256" key="1">
    <source>
        <dbReference type="ARBA" id="ARBA00023157"/>
    </source>
</evidence>
<protein>
    <recommendedName>
        <fullName evidence="3">Thioredoxin domain-containing protein</fullName>
    </recommendedName>
</protein>
<dbReference type="SUPFAM" id="SSF52833">
    <property type="entry name" value="Thioredoxin-like"/>
    <property type="match status" value="1"/>
</dbReference>
<dbReference type="EMBL" id="JADGJQ010000017">
    <property type="protein sequence ID" value="KAJ3180247.1"/>
    <property type="molecule type" value="Genomic_DNA"/>
</dbReference>
<reference evidence="4" key="1">
    <citation type="submission" date="2020-05" db="EMBL/GenBank/DDBJ databases">
        <title>Phylogenomic resolution of chytrid fungi.</title>
        <authorList>
            <person name="Stajich J.E."/>
            <person name="Amses K."/>
            <person name="Simmons R."/>
            <person name="Seto K."/>
            <person name="Myers J."/>
            <person name="Bonds A."/>
            <person name="Quandt C.A."/>
            <person name="Barry K."/>
            <person name="Liu P."/>
            <person name="Grigoriev I."/>
            <person name="Longcore J.E."/>
            <person name="James T.Y."/>
        </authorList>
    </citation>
    <scope>NUCLEOTIDE SEQUENCE</scope>
    <source>
        <strain evidence="4">JEL0379</strain>
    </source>
</reference>
<dbReference type="PANTHER" id="PTHR46115">
    <property type="entry name" value="THIOREDOXIN-LIKE PROTEIN 1"/>
    <property type="match status" value="1"/>
</dbReference>
<dbReference type="Pfam" id="PF00085">
    <property type="entry name" value="Thioredoxin"/>
    <property type="match status" value="1"/>
</dbReference>
<feature type="region of interest" description="Disordered" evidence="2">
    <location>
        <begin position="105"/>
        <end position="132"/>
    </location>
</feature>
<accession>A0AAD5XRH8</accession>
<evidence type="ECO:0000313" key="4">
    <source>
        <dbReference type="EMBL" id="KAJ3180247.1"/>
    </source>
</evidence>
<dbReference type="AlphaFoldDB" id="A0AAD5XRH8"/>
<dbReference type="InterPro" id="IPR017937">
    <property type="entry name" value="Thioredoxin_CS"/>
</dbReference>
<dbReference type="CDD" id="cd02947">
    <property type="entry name" value="TRX_family"/>
    <property type="match status" value="1"/>
</dbReference>
<name>A0AAD5XRH8_9FUNG</name>
<evidence type="ECO:0000259" key="3">
    <source>
        <dbReference type="PROSITE" id="PS51352"/>
    </source>
</evidence>
<proteinExistence type="predicted"/>
<dbReference type="Proteomes" id="UP001212152">
    <property type="component" value="Unassembled WGS sequence"/>
</dbReference>
<dbReference type="PROSITE" id="PS51352">
    <property type="entry name" value="THIOREDOXIN_2"/>
    <property type="match status" value="1"/>
</dbReference>
<feature type="domain" description="Thioredoxin" evidence="3">
    <location>
        <begin position="1"/>
        <end position="105"/>
    </location>
</feature>
<dbReference type="InterPro" id="IPR036249">
    <property type="entry name" value="Thioredoxin-like_sf"/>
</dbReference>
<evidence type="ECO:0000313" key="5">
    <source>
        <dbReference type="Proteomes" id="UP001212152"/>
    </source>
</evidence>